<reference evidence="3" key="1">
    <citation type="journal article" date="2021" name="BMC Genomics">
        <title>Chromosome-level genome assembly and manually-curated proteome of model necrotroph Parastagonospora nodorum Sn15 reveals a genome-wide trove of candidate effector homologs, and redundancy of virulence-related functions within an accessory chromosome.</title>
        <authorList>
            <person name="Bertazzoni S."/>
            <person name="Jones D.A.B."/>
            <person name="Phan H.T."/>
            <person name="Tan K.-C."/>
            <person name="Hane J.K."/>
        </authorList>
    </citation>
    <scope>NUCLEOTIDE SEQUENCE [LARGE SCALE GENOMIC DNA]</scope>
    <source>
        <strain evidence="3">SN15 / ATCC MYA-4574 / FGSC 10173)</strain>
    </source>
</reference>
<feature type="region of interest" description="Disordered" evidence="1">
    <location>
        <begin position="297"/>
        <end position="320"/>
    </location>
</feature>
<feature type="compositionally biased region" description="Basic and acidic residues" evidence="1">
    <location>
        <begin position="500"/>
        <end position="516"/>
    </location>
</feature>
<feature type="compositionally biased region" description="Basic and acidic residues" evidence="1">
    <location>
        <begin position="467"/>
        <end position="478"/>
    </location>
</feature>
<evidence type="ECO:0000313" key="3">
    <source>
        <dbReference type="Proteomes" id="UP000663193"/>
    </source>
</evidence>
<evidence type="ECO:0000256" key="1">
    <source>
        <dbReference type="SAM" id="MobiDB-lite"/>
    </source>
</evidence>
<feature type="region of interest" description="Disordered" evidence="1">
    <location>
        <begin position="435"/>
        <end position="544"/>
    </location>
</feature>
<dbReference type="VEuPathDB" id="FungiDB:JI435_055180"/>
<dbReference type="PANTHER" id="PTHR37538:SF1">
    <property type="entry name" value="BTB DOMAIN-CONTAINING PROTEIN"/>
    <property type="match status" value="1"/>
</dbReference>
<evidence type="ECO:0000313" key="2">
    <source>
        <dbReference type="EMBL" id="QRC95874.1"/>
    </source>
</evidence>
<feature type="region of interest" description="Disordered" evidence="1">
    <location>
        <begin position="380"/>
        <end position="412"/>
    </location>
</feature>
<gene>
    <name evidence="2" type="ORF">JI435_055180</name>
</gene>
<keyword evidence="3" id="KW-1185">Reference proteome</keyword>
<organism evidence="2 3">
    <name type="scientific">Phaeosphaeria nodorum (strain SN15 / ATCC MYA-4574 / FGSC 10173)</name>
    <name type="common">Glume blotch fungus</name>
    <name type="synonym">Parastagonospora nodorum</name>
    <dbReference type="NCBI Taxonomy" id="321614"/>
    <lineage>
        <taxon>Eukaryota</taxon>
        <taxon>Fungi</taxon>
        <taxon>Dikarya</taxon>
        <taxon>Ascomycota</taxon>
        <taxon>Pezizomycotina</taxon>
        <taxon>Dothideomycetes</taxon>
        <taxon>Pleosporomycetidae</taxon>
        <taxon>Pleosporales</taxon>
        <taxon>Pleosporineae</taxon>
        <taxon>Phaeosphaeriaceae</taxon>
        <taxon>Parastagonospora</taxon>
    </lineage>
</organism>
<feature type="compositionally biased region" description="Basic and acidic residues" evidence="1">
    <location>
        <begin position="435"/>
        <end position="453"/>
    </location>
</feature>
<dbReference type="EMBL" id="CP069028">
    <property type="protein sequence ID" value="QRC95874.1"/>
    <property type="molecule type" value="Genomic_DNA"/>
</dbReference>
<proteinExistence type="predicted"/>
<protein>
    <recommendedName>
        <fullName evidence="4">BTB domain-containing protein</fullName>
    </recommendedName>
</protein>
<dbReference type="OrthoDB" id="3594103at2759"/>
<dbReference type="Proteomes" id="UP000663193">
    <property type="component" value="Chromosome 6"/>
</dbReference>
<evidence type="ECO:0008006" key="4">
    <source>
        <dbReference type="Google" id="ProtNLM"/>
    </source>
</evidence>
<dbReference type="PANTHER" id="PTHR37538">
    <property type="entry name" value="BTB DOMAIN-CONTAINING PROTEIN"/>
    <property type="match status" value="1"/>
</dbReference>
<name>A0A7U2EZB3_PHANO</name>
<accession>A0A7U2EZB3</accession>
<dbReference type="AlphaFoldDB" id="A0A7U2EZB3"/>
<sequence>MAKKAKGAKAAKVALPRPTASPYASPFVTLHLGPDRQEYYIPEVLLERLKNVPGRDPWTGVIHLVDVDASIGHVLIHFLHTGVYQTLNEEGSENVDNSVVRNEFQKAVLTLEAAKKYGVPGLQELAQCAIRETFVAGPPDEHAWLRDYVSKKFRCTFEQDLPAPSALDFFESIESPTLTKLLAQIIVGLYSEEVEKLRKEMTATRKISTPERDGTPGFCSPYLPNSPPKRIAVISNAWPVSVEKFGAFDDSSAAWDPHNLGQNQNSVSEASTVTVSIPCNQEERKEEMLHTVEEHAEASAVPGTPEVEADPYAGLSKSQTKKLKAKLDKEAKLKKEENIKRQIEGEAVEILRQEEDAERIRLEAELKKIEDEEAAAVATKAEECKKEDDDIWGDRSGAVSTVTKKKKGKKAEHIRLEEQEAELILLEETQAECIRLEEEGRMRIEEEERRRMEEEEAAATIAEAEEAELKKREEEEAASKPADWGASIWGEGKKKKKKETTKDRRLRERKEEEERLAAAAAEAEEAELKKVEEDEATAAATEAGVNAFDVTTEKGATSNDDDCELRLEHLSRDDGWKNCKPCELYMRDIAIKLHLVGLPNVNGFSTIN</sequence>